<protein>
    <submittedName>
        <fullName evidence="2">SPOSA6832_03885-mRNA-1:cds</fullName>
    </submittedName>
</protein>
<proteinExistence type="predicted"/>
<sequence length="470" mass="52319">MSAQPPSKRSRTALVLYPESQIYVVESLRTAFAKQLPDWQLLTDRSQLDRDQKPDLQWCDYDELDWDWAMDDSRQLNSYAIRKALIRKSNLAHTIALFLSKNPSSSLRRAAPKTFHFNCSFADELDELLMDDLYEVDQSFAEAERGAAQKWWILKAALADKGNGIRLFSSREMLEEIFEEFEPESEDDEEEEEEEEEESDDEKARAGANGRAAMFGADTRVDATQMREWVIQEYIASPLLLDPTPGSDAHPHKFHLRVYCVAVAGLRVFVHHPFLALFAPTPYSSPSPSPAGEFDLSSHLTNTCLQMAVLGEAAPQVSVGVLQDMGEKKILSGKHKGEKLGEERIRAVEEGVRTTVAEVFNAAVGAGSSFQVLPNAFEIFGIDFLVDEDFQVSLLEINACPDFGQTGAELQSIIDHLFACTLDAAVKPFFASQADPGAGKVGELSTTFEQLDVGSRGLKEVLDLQVSRAW</sequence>
<name>A0A0D6ERA9_SPOSA</name>
<dbReference type="SUPFAM" id="SSF56059">
    <property type="entry name" value="Glutathione synthetase ATP-binding domain-like"/>
    <property type="match status" value="1"/>
</dbReference>
<keyword evidence="3" id="KW-1185">Reference proteome</keyword>
<dbReference type="EMBL" id="CENE01000021">
    <property type="protein sequence ID" value="CEQ42110.1"/>
    <property type="molecule type" value="Genomic_DNA"/>
</dbReference>
<dbReference type="PANTHER" id="PTHR47551:SF1">
    <property type="entry name" value="TUBULIN--TYROSINE LIGASE PBY1-RELATED"/>
    <property type="match status" value="1"/>
</dbReference>
<dbReference type="PANTHER" id="PTHR47551">
    <property type="entry name" value="TUBULIN--TYROSINE LIGASE PBY1-RELATED"/>
    <property type="match status" value="1"/>
</dbReference>
<organism evidence="2 3">
    <name type="scientific">Sporidiobolus salmonicolor</name>
    <name type="common">Yeast-like fungus</name>
    <name type="synonym">Sporobolomyces salmonicolor</name>
    <dbReference type="NCBI Taxonomy" id="5005"/>
    <lineage>
        <taxon>Eukaryota</taxon>
        <taxon>Fungi</taxon>
        <taxon>Dikarya</taxon>
        <taxon>Basidiomycota</taxon>
        <taxon>Pucciniomycotina</taxon>
        <taxon>Microbotryomycetes</taxon>
        <taxon>Sporidiobolales</taxon>
        <taxon>Sporidiobolaceae</taxon>
        <taxon>Sporobolomyces</taxon>
    </lineage>
</organism>
<dbReference type="Proteomes" id="UP000243876">
    <property type="component" value="Unassembled WGS sequence"/>
</dbReference>
<evidence type="ECO:0000256" key="1">
    <source>
        <dbReference type="SAM" id="MobiDB-lite"/>
    </source>
</evidence>
<evidence type="ECO:0000313" key="3">
    <source>
        <dbReference type="Proteomes" id="UP000243876"/>
    </source>
</evidence>
<dbReference type="Gene3D" id="3.30.470.20">
    <property type="entry name" value="ATP-grasp fold, B domain"/>
    <property type="match status" value="1"/>
</dbReference>
<dbReference type="PROSITE" id="PS51221">
    <property type="entry name" value="TTL"/>
    <property type="match status" value="1"/>
</dbReference>
<gene>
    <name evidence="2" type="primary">SPOSA6832_03885</name>
</gene>
<dbReference type="GO" id="GO:0000932">
    <property type="term" value="C:P-body"/>
    <property type="evidence" value="ECO:0007669"/>
    <property type="project" value="TreeGrafter"/>
</dbReference>
<dbReference type="Pfam" id="PF03133">
    <property type="entry name" value="TTL"/>
    <property type="match status" value="1"/>
</dbReference>
<feature type="region of interest" description="Disordered" evidence="1">
    <location>
        <begin position="180"/>
        <end position="210"/>
    </location>
</feature>
<evidence type="ECO:0000313" key="2">
    <source>
        <dbReference type="EMBL" id="CEQ42110.1"/>
    </source>
</evidence>
<reference evidence="3" key="1">
    <citation type="submission" date="2015-02" db="EMBL/GenBank/DDBJ databases">
        <authorList>
            <person name="Gon?alves P."/>
        </authorList>
    </citation>
    <scope>NUCLEOTIDE SEQUENCE [LARGE SCALE GENOMIC DNA]</scope>
</reference>
<dbReference type="AlphaFoldDB" id="A0A0D6ERA9"/>
<dbReference type="InterPro" id="IPR027746">
    <property type="entry name" value="TTL"/>
</dbReference>
<dbReference type="InterPro" id="IPR004344">
    <property type="entry name" value="TTL/TTLL_fam"/>
</dbReference>
<accession>A0A0D6ERA9</accession>
<feature type="compositionally biased region" description="Acidic residues" evidence="1">
    <location>
        <begin position="180"/>
        <end position="201"/>
    </location>
</feature>
<dbReference type="OrthoDB" id="202825at2759"/>